<keyword evidence="1" id="KW-0812">Transmembrane</keyword>
<protein>
    <recommendedName>
        <fullName evidence="4">DUF3919 family protein</fullName>
    </recommendedName>
</protein>
<reference evidence="2 3" key="1">
    <citation type="journal article" date="2019" name="Int. J. Syst. Evol. Microbiol.">
        <title>The Global Catalogue of Microorganisms (GCM) 10K type strain sequencing project: providing services to taxonomists for standard genome sequencing and annotation.</title>
        <authorList>
            <consortium name="The Broad Institute Genomics Platform"/>
            <consortium name="The Broad Institute Genome Sequencing Center for Infectious Disease"/>
            <person name="Wu L."/>
            <person name="Ma J."/>
        </authorList>
    </citation>
    <scope>NUCLEOTIDE SEQUENCE [LARGE SCALE GENOMIC DNA]</scope>
    <source>
        <strain evidence="2 3">JCM 12774</strain>
    </source>
</reference>
<sequence>MPEDKKGLSWFRLILLQVIIGCLLIGICAYSFRIPVDVVQIVPPQQDQFERITGVPMRVDITYPGLGTVSIEDPKELLKLKSSFSGLLSAGKQRAQTQTPRLLLTGRMTYLDQEDIPFQVETGAFQFGDELVNSLDVSAGIRKLQSTLIDKILTTAMIGSAVQNGKNDVFTLDAGQLMLLSQVERGDLAAQITASTRIIDFSHFTDLQQPPDAHFVIQLSGGEQTKKHWIHLDWYNSAYFVVYDLLDETNQRAYFKLNDTSY</sequence>
<dbReference type="EMBL" id="BAAACX010000017">
    <property type="protein sequence ID" value="GAA0404599.1"/>
    <property type="molecule type" value="Genomic_DNA"/>
</dbReference>
<name>A0ABN0YPS4_9BACL</name>
<gene>
    <name evidence="2" type="ORF">GCM10008933_38720</name>
</gene>
<evidence type="ECO:0008006" key="4">
    <source>
        <dbReference type="Google" id="ProtNLM"/>
    </source>
</evidence>
<accession>A0ABN0YPS4</accession>
<evidence type="ECO:0000313" key="3">
    <source>
        <dbReference type="Proteomes" id="UP001500340"/>
    </source>
</evidence>
<proteinExistence type="predicted"/>
<keyword evidence="3" id="KW-1185">Reference proteome</keyword>
<dbReference type="RefSeq" id="WP_343863936.1">
    <property type="nucleotide sequence ID" value="NZ_BAAACX010000017.1"/>
</dbReference>
<feature type="transmembrane region" description="Helical" evidence="1">
    <location>
        <begin position="12"/>
        <end position="32"/>
    </location>
</feature>
<dbReference type="Proteomes" id="UP001500340">
    <property type="component" value="Unassembled WGS sequence"/>
</dbReference>
<comment type="caution">
    <text evidence="2">The sequence shown here is derived from an EMBL/GenBank/DDBJ whole genome shotgun (WGS) entry which is preliminary data.</text>
</comment>
<evidence type="ECO:0000313" key="2">
    <source>
        <dbReference type="EMBL" id="GAA0404599.1"/>
    </source>
</evidence>
<dbReference type="Pfam" id="PF13057">
    <property type="entry name" value="DUF3919"/>
    <property type="match status" value="1"/>
</dbReference>
<evidence type="ECO:0000256" key="1">
    <source>
        <dbReference type="SAM" id="Phobius"/>
    </source>
</evidence>
<organism evidence="2 3">
    <name type="scientific">Paenibacillus motobuensis</name>
    <dbReference type="NCBI Taxonomy" id="295324"/>
    <lineage>
        <taxon>Bacteria</taxon>
        <taxon>Bacillati</taxon>
        <taxon>Bacillota</taxon>
        <taxon>Bacilli</taxon>
        <taxon>Bacillales</taxon>
        <taxon>Paenibacillaceae</taxon>
        <taxon>Paenibacillus</taxon>
    </lineage>
</organism>
<keyword evidence="1" id="KW-1133">Transmembrane helix</keyword>
<dbReference type="InterPro" id="IPR025031">
    <property type="entry name" value="DUF3919"/>
</dbReference>
<keyword evidence="1" id="KW-0472">Membrane</keyword>